<accession>A0A010YQ62</accession>
<gene>
    <name evidence="1" type="ORF">CryarDRAFT_3490</name>
</gene>
<dbReference type="NCBIfam" id="NF038083">
    <property type="entry name" value="CU044_5270_fam"/>
    <property type="match status" value="1"/>
</dbReference>
<evidence type="ECO:0008006" key="3">
    <source>
        <dbReference type="Google" id="ProtNLM"/>
    </source>
</evidence>
<dbReference type="Proteomes" id="UP000021053">
    <property type="component" value="Unassembled WGS sequence"/>
</dbReference>
<organism evidence="1 2">
    <name type="scientific">Cryptosporangium arvum DSM 44712</name>
    <dbReference type="NCBI Taxonomy" id="927661"/>
    <lineage>
        <taxon>Bacteria</taxon>
        <taxon>Bacillati</taxon>
        <taxon>Actinomycetota</taxon>
        <taxon>Actinomycetes</taxon>
        <taxon>Cryptosporangiales</taxon>
        <taxon>Cryptosporangiaceae</taxon>
        <taxon>Cryptosporangium</taxon>
    </lineage>
</organism>
<dbReference type="RefSeq" id="WP_035852021.1">
    <property type="nucleotide sequence ID" value="NZ_KK073874.1"/>
</dbReference>
<keyword evidence="2" id="KW-1185">Reference proteome</keyword>
<reference evidence="1 2" key="1">
    <citation type="submission" date="2013-07" db="EMBL/GenBank/DDBJ databases">
        <authorList>
            <consortium name="DOE Joint Genome Institute"/>
            <person name="Eisen J."/>
            <person name="Huntemann M."/>
            <person name="Han J."/>
            <person name="Chen A."/>
            <person name="Kyrpides N."/>
            <person name="Mavromatis K."/>
            <person name="Markowitz V."/>
            <person name="Palaniappan K."/>
            <person name="Ivanova N."/>
            <person name="Schaumberg A."/>
            <person name="Pati A."/>
            <person name="Liolios K."/>
            <person name="Nordberg H.P."/>
            <person name="Cantor M.N."/>
            <person name="Hua S.X."/>
            <person name="Woyke T."/>
        </authorList>
    </citation>
    <scope>NUCLEOTIDE SEQUENCE [LARGE SCALE GENOMIC DNA]</scope>
    <source>
        <strain evidence="1 2">DSM 44712</strain>
    </source>
</reference>
<comment type="caution">
    <text evidence="1">The sequence shown here is derived from an EMBL/GenBank/DDBJ whole genome shotgun (WGS) entry which is preliminary data.</text>
</comment>
<protein>
    <recommendedName>
        <fullName evidence="3">CU044_5270 family protein</fullName>
    </recommendedName>
</protein>
<evidence type="ECO:0000313" key="2">
    <source>
        <dbReference type="Proteomes" id="UP000021053"/>
    </source>
</evidence>
<sequence length="478" mass="50957">MDERDDLATLLRTRPPRPLPQADRQRIALMDEMRATRSAARARRWTVGRLRVPAPMLAAGALAATLAVAAAGTTVIGLNNEESVAPGTGDGTTLSAATLADLLRRVDAAADRQPPTVVGATQFLYVRSLDNNNFQPGDPPQNKQEWHSADGTRYGVLDGKATSVDVYESGEQPPAGTPALDAAVLYPDPSRLSGLTNVEPAALLAAINRLSAPGAPAAERAFDRVQTMLDTGGLAFPRVRALLYHVAALIPGVRYDPDGADLLGRRGAVLSLRIDRSSFDLVVDPDTGELLGRRGTAYERYAVVDRIGERPEGAPVGTTPPERPGDRTVRGLDYADETFVVPVDEHFGTASNSDASSLPTLAFQGGVATRRDAEGRTLRYEMVSGRPVAFANLLGRVEGPVLLLRVHTAGLPDAQTAWAVLFLDFSHAEGGPTKLVTWIDPGPDAVSVEASGTTVTVTPAGGVRQRYHWDGDRFTRKN</sequence>
<dbReference type="InterPro" id="IPR047789">
    <property type="entry name" value="CU044_5270-like"/>
</dbReference>
<dbReference type="AlphaFoldDB" id="A0A010YQ62"/>
<evidence type="ECO:0000313" key="1">
    <source>
        <dbReference type="EMBL" id="EXG82320.1"/>
    </source>
</evidence>
<proteinExistence type="predicted"/>
<dbReference type="OrthoDB" id="3387554at2"/>
<name>A0A010YQ62_9ACTN</name>
<dbReference type="EMBL" id="JFBT01000001">
    <property type="protein sequence ID" value="EXG82320.1"/>
    <property type="molecule type" value="Genomic_DNA"/>
</dbReference>
<dbReference type="HOGENOM" id="CLU_570761_0_0_11"/>